<proteinExistence type="predicted"/>
<evidence type="ECO:0000313" key="2">
    <source>
        <dbReference type="Proteomes" id="UP000466535"/>
    </source>
</evidence>
<keyword evidence="2" id="KW-1185">Reference proteome</keyword>
<dbReference type="AlphaFoldDB" id="A0A6B0SZ49"/>
<evidence type="ECO:0000313" key="1">
    <source>
        <dbReference type="EMBL" id="MXR50705.1"/>
    </source>
</evidence>
<sequence>MSFSPQSESRSIYEWLCCPECGSRDVVRGPRFDDGSVELRCDECELTARVGL</sequence>
<name>A0A6B0SZ49_9EURY</name>
<dbReference type="OrthoDB" id="23364at2157"/>
<reference evidence="1 2" key="1">
    <citation type="submission" date="2019-12" db="EMBL/GenBank/DDBJ databases">
        <title>Isolation and characterization of three novel carbon monoxide-oxidizing members of Halobacteria from salione crusts and soils.</title>
        <authorList>
            <person name="Myers M.R."/>
            <person name="King G.M."/>
        </authorList>
    </citation>
    <scope>NUCLEOTIDE SEQUENCE [LARGE SCALE GENOMIC DNA]</scope>
    <source>
        <strain evidence="1 2">WSH3</strain>
    </source>
</reference>
<evidence type="ECO:0008006" key="3">
    <source>
        <dbReference type="Google" id="ProtNLM"/>
    </source>
</evidence>
<dbReference type="RefSeq" id="WP_159762808.1">
    <property type="nucleotide sequence ID" value="NZ_WUUT01000001.1"/>
</dbReference>
<dbReference type="EMBL" id="WUUT01000001">
    <property type="protein sequence ID" value="MXR50705.1"/>
    <property type="molecule type" value="Genomic_DNA"/>
</dbReference>
<dbReference type="Proteomes" id="UP000466535">
    <property type="component" value="Unassembled WGS sequence"/>
</dbReference>
<accession>A0A6B0SZ49</accession>
<comment type="caution">
    <text evidence="1">The sequence shown here is derived from an EMBL/GenBank/DDBJ whole genome shotgun (WGS) entry which is preliminary data.</text>
</comment>
<gene>
    <name evidence="1" type="ORF">GRX03_03660</name>
</gene>
<organism evidence="1 2">
    <name type="scientific">Halovenus carboxidivorans</name>
    <dbReference type="NCBI Taxonomy" id="2692199"/>
    <lineage>
        <taxon>Archaea</taxon>
        <taxon>Methanobacteriati</taxon>
        <taxon>Methanobacteriota</taxon>
        <taxon>Stenosarchaea group</taxon>
        <taxon>Halobacteria</taxon>
        <taxon>Halobacteriales</taxon>
        <taxon>Haloarculaceae</taxon>
        <taxon>Halovenus</taxon>
    </lineage>
</organism>
<protein>
    <recommendedName>
        <fullName evidence="3">Small CPxCG-related zinc finger protein</fullName>
    </recommendedName>
</protein>